<gene>
    <name evidence="2" type="ORF">UFOPK1835_00749</name>
</gene>
<protein>
    <submittedName>
        <fullName evidence="2">Unannotated protein</fullName>
    </submittedName>
</protein>
<evidence type="ECO:0000256" key="1">
    <source>
        <dbReference type="SAM" id="MobiDB-lite"/>
    </source>
</evidence>
<name>A0A6J6H1I6_9ZZZZ</name>
<proteinExistence type="predicted"/>
<dbReference type="AlphaFoldDB" id="A0A6J6H1I6"/>
<organism evidence="2">
    <name type="scientific">freshwater metagenome</name>
    <dbReference type="NCBI Taxonomy" id="449393"/>
    <lineage>
        <taxon>unclassified sequences</taxon>
        <taxon>metagenomes</taxon>
        <taxon>ecological metagenomes</taxon>
    </lineage>
</organism>
<sequence length="164" mass="17591">MAFGMGGDADGEIPFGCDQLDEFRGEFEFALDHVTGIVDDRIAGQRQDVRYAGGLVLVEQRIDLVAGVADAGEMGHRRDADVLFDVDHHVAGALTGGTTGAIGDRHERRIERSEIGDGLLERACGLVGLRREELERTGASGSEKVGDAGHRGKATRVALRHRPC</sequence>
<evidence type="ECO:0000313" key="2">
    <source>
        <dbReference type="EMBL" id="CAB4605689.1"/>
    </source>
</evidence>
<feature type="compositionally biased region" description="Basic residues" evidence="1">
    <location>
        <begin position="151"/>
        <end position="164"/>
    </location>
</feature>
<feature type="region of interest" description="Disordered" evidence="1">
    <location>
        <begin position="137"/>
        <end position="164"/>
    </location>
</feature>
<dbReference type="EMBL" id="CAEZUP010000023">
    <property type="protein sequence ID" value="CAB4605689.1"/>
    <property type="molecule type" value="Genomic_DNA"/>
</dbReference>
<reference evidence="2" key="1">
    <citation type="submission" date="2020-05" db="EMBL/GenBank/DDBJ databases">
        <authorList>
            <person name="Chiriac C."/>
            <person name="Salcher M."/>
            <person name="Ghai R."/>
            <person name="Kavagutti S V."/>
        </authorList>
    </citation>
    <scope>NUCLEOTIDE SEQUENCE</scope>
</reference>
<accession>A0A6J6H1I6</accession>